<dbReference type="Proteomes" id="UP000617734">
    <property type="component" value="Unassembled WGS sequence"/>
</dbReference>
<name>A0A919FR76_9ACTN</name>
<evidence type="ECO:0000313" key="1">
    <source>
        <dbReference type="EMBL" id="GHH71092.1"/>
    </source>
</evidence>
<protein>
    <submittedName>
        <fullName evidence="1">Uncharacterized protein</fullName>
    </submittedName>
</protein>
<dbReference type="GeneID" id="95353610"/>
<keyword evidence="2" id="KW-1185">Reference proteome</keyword>
<evidence type="ECO:0000313" key="2">
    <source>
        <dbReference type="Proteomes" id="UP000617734"/>
    </source>
</evidence>
<reference evidence="1" key="2">
    <citation type="submission" date="2020-09" db="EMBL/GenBank/DDBJ databases">
        <authorList>
            <person name="Sun Q."/>
            <person name="Ohkuma M."/>
        </authorList>
    </citation>
    <scope>NUCLEOTIDE SEQUENCE</scope>
    <source>
        <strain evidence="1">JCM 4646</strain>
    </source>
</reference>
<organism evidence="1 2">
    <name type="scientific">Kitasatospora indigofera</name>
    <dbReference type="NCBI Taxonomy" id="67307"/>
    <lineage>
        <taxon>Bacteria</taxon>
        <taxon>Bacillati</taxon>
        <taxon>Actinomycetota</taxon>
        <taxon>Actinomycetes</taxon>
        <taxon>Kitasatosporales</taxon>
        <taxon>Streptomycetaceae</taxon>
        <taxon>Kitasatospora</taxon>
    </lineage>
</organism>
<accession>A0A919FR76</accession>
<dbReference type="EMBL" id="BNBO01000015">
    <property type="protein sequence ID" value="GHH71092.1"/>
    <property type="molecule type" value="Genomic_DNA"/>
</dbReference>
<gene>
    <name evidence="1" type="ORF">GCM10018781_31710</name>
</gene>
<reference evidence="1" key="1">
    <citation type="journal article" date="2014" name="Int. J. Syst. Evol. Microbiol.">
        <title>Complete genome sequence of Corynebacterium casei LMG S-19264T (=DSM 44701T), isolated from a smear-ripened cheese.</title>
        <authorList>
            <consortium name="US DOE Joint Genome Institute (JGI-PGF)"/>
            <person name="Walter F."/>
            <person name="Albersmeier A."/>
            <person name="Kalinowski J."/>
            <person name="Ruckert C."/>
        </authorList>
    </citation>
    <scope>NUCLEOTIDE SEQUENCE</scope>
    <source>
        <strain evidence="1">JCM 4646</strain>
    </source>
</reference>
<comment type="caution">
    <text evidence="1">The sequence shown here is derived from an EMBL/GenBank/DDBJ whole genome shotgun (WGS) entry which is preliminary data.</text>
</comment>
<dbReference type="RefSeq" id="WP_190211475.1">
    <property type="nucleotide sequence ID" value="NZ_BNBO01000015.1"/>
</dbReference>
<sequence>MASIIVLLELEPSTEVLDAGEVDVGARVRWVHAAPGDPDVPDDPAPRTFCGLDTAPLEYEPYRPSGPGQPWYPPLHRTRRCRDCEAALRSL</sequence>
<proteinExistence type="predicted"/>
<dbReference type="AlphaFoldDB" id="A0A919FR76"/>